<evidence type="ECO:0008006" key="3">
    <source>
        <dbReference type="Google" id="ProtNLM"/>
    </source>
</evidence>
<dbReference type="PANTHER" id="PTHR38436">
    <property type="entry name" value="POLYKETIDE CYCLASE SNOAL-LIKE DOMAIN"/>
    <property type="match status" value="1"/>
</dbReference>
<dbReference type="InterPro" id="IPR009959">
    <property type="entry name" value="Cyclase_SnoaL-like"/>
</dbReference>
<accession>A0A2H0U9G4</accession>
<name>A0A2H0U9G4_9BACT</name>
<dbReference type="Proteomes" id="UP000231379">
    <property type="component" value="Unassembled WGS sequence"/>
</dbReference>
<reference evidence="2" key="1">
    <citation type="submission" date="2017-09" db="EMBL/GenBank/DDBJ databases">
        <title>Depth-based differentiation of microbial function through sediment-hosted aquifers and enrichment of novel symbionts in the deep terrestrial subsurface.</title>
        <authorList>
            <person name="Probst A.J."/>
            <person name="Ladd B."/>
            <person name="Jarett J.K."/>
            <person name="Geller-Mcgrath D.E."/>
            <person name="Sieber C.M.K."/>
            <person name="Emerson J.B."/>
            <person name="Anantharaman K."/>
            <person name="Thomas B.C."/>
            <person name="Malmstrom R."/>
            <person name="Stieglmeier M."/>
            <person name="Klingl A."/>
            <person name="Woyke T."/>
            <person name="Ryan C.M."/>
            <person name="Banfield J.F."/>
        </authorList>
    </citation>
    <scope>NUCLEOTIDE SEQUENCE [LARGE SCALE GENOMIC DNA]</scope>
</reference>
<proteinExistence type="predicted"/>
<dbReference type="PANTHER" id="PTHR38436:SF1">
    <property type="entry name" value="ESTER CYCLASE"/>
    <property type="match status" value="1"/>
</dbReference>
<comment type="caution">
    <text evidence="1">The sequence shown here is derived from an EMBL/GenBank/DDBJ whole genome shotgun (WGS) entry which is preliminary data.</text>
</comment>
<dbReference type="AlphaFoldDB" id="A0A2H0U9G4"/>
<dbReference type="Pfam" id="PF07366">
    <property type="entry name" value="SnoaL"/>
    <property type="match status" value="1"/>
</dbReference>
<protein>
    <recommendedName>
        <fullName evidence="3">Ester cyclase</fullName>
    </recommendedName>
</protein>
<gene>
    <name evidence="1" type="ORF">COU20_02780</name>
</gene>
<evidence type="ECO:0000313" key="1">
    <source>
        <dbReference type="EMBL" id="PIR82326.1"/>
    </source>
</evidence>
<dbReference type="EMBL" id="PFBM01000017">
    <property type="protein sequence ID" value="PIR82326.1"/>
    <property type="molecule type" value="Genomic_DNA"/>
</dbReference>
<dbReference type="InterPro" id="IPR032710">
    <property type="entry name" value="NTF2-like_dom_sf"/>
</dbReference>
<dbReference type="GO" id="GO:0030638">
    <property type="term" value="P:polyketide metabolic process"/>
    <property type="evidence" value="ECO:0007669"/>
    <property type="project" value="InterPro"/>
</dbReference>
<dbReference type="Gene3D" id="3.10.450.50">
    <property type="match status" value="1"/>
</dbReference>
<dbReference type="SUPFAM" id="SSF54427">
    <property type="entry name" value="NTF2-like"/>
    <property type="match status" value="1"/>
</dbReference>
<sequence>MNAEQALKGSLEAFSAHDADAFASFFAEGASAYDPQYPEPLRGKDAIRKDIEDFITALPDLSARMLSLVGNSDVAAAEMEITGTHTGPFVTPEGTVPPTNKTLRMQVGLFVRVDGEGKIVENNRYYDMMSVANQLGLS</sequence>
<evidence type="ECO:0000313" key="2">
    <source>
        <dbReference type="Proteomes" id="UP000231379"/>
    </source>
</evidence>
<organism evidence="1 2">
    <name type="scientific">Candidatus Kaiserbacteria bacterium CG10_big_fil_rev_8_21_14_0_10_59_10</name>
    <dbReference type="NCBI Taxonomy" id="1974612"/>
    <lineage>
        <taxon>Bacteria</taxon>
        <taxon>Candidatus Kaiseribacteriota</taxon>
    </lineage>
</organism>
<dbReference type="CDD" id="cd00531">
    <property type="entry name" value="NTF2_like"/>
    <property type="match status" value="1"/>
</dbReference>